<dbReference type="InterPro" id="IPR045860">
    <property type="entry name" value="Snake_toxin-like_sf"/>
</dbReference>
<comment type="caution">
    <text evidence="3">The sequence shown here is derived from an EMBL/GenBank/DDBJ whole genome shotgun (WGS) entry which is preliminary data.</text>
</comment>
<dbReference type="EMBL" id="WNYA01005414">
    <property type="protein sequence ID" value="KAG8542233.1"/>
    <property type="molecule type" value="Genomic_DNA"/>
</dbReference>
<keyword evidence="2" id="KW-0964">Secreted</keyword>
<evidence type="ECO:0000313" key="3">
    <source>
        <dbReference type="EMBL" id="KAG8542233.1"/>
    </source>
</evidence>
<evidence type="ECO:0000313" key="4">
    <source>
        <dbReference type="Proteomes" id="UP000824782"/>
    </source>
</evidence>
<dbReference type="SUPFAM" id="SSF57302">
    <property type="entry name" value="Snake toxin-like"/>
    <property type="match status" value="1"/>
</dbReference>
<dbReference type="AlphaFoldDB" id="A0AAV6Z8H0"/>
<evidence type="ECO:0000256" key="2">
    <source>
        <dbReference type="ARBA" id="ARBA00022525"/>
    </source>
</evidence>
<dbReference type="PANTHER" id="PTHR20914:SF25">
    <property type="entry name" value="PHOSPHOLIPASE A2 INHIBITOR AND LY6_PLAUR DOMAIN-CONTAINING PROTEIN"/>
    <property type="match status" value="1"/>
</dbReference>
<evidence type="ECO:0008006" key="5">
    <source>
        <dbReference type="Google" id="ProtNLM"/>
    </source>
</evidence>
<dbReference type="Proteomes" id="UP000824782">
    <property type="component" value="Unassembled WGS sequence"/>
</dbReference>
<reference evidence="3" key="1">
    <citation type="thesis" date="2020" institute="ProQuest LLC" country="789 East Eisenhower Parkway, Ann Arbor, MI, USA">
        <title>Comparative Genomics and Chromosome Evolution.</title>
        <authorList>
            <person name="Mudd A.B."/>
        </authorList>
    </citation>
    <scope>NUCLEOTIDE SEQUENCE</scope>
    <source>
        <strain evidence="3">237g6f4</strain>
        <tissue evidence="3">Blood</tissue>
    </source>
</reference>
<dbReference type="Gene3D" id="2.10.60.10">
    <property type="entry name" value="CD59"/>
    <property type="match status" value="1"/>
</dbReference>
<dbReference type="CDD" id="cd23572">
    <property type="entry name" value="TFP_LU_ECD_PINLYP_rpt2"/>
    <property type="match status" value="1"/>
</dbReference>
<accession>A0AAV6Z8H0</accession>
<comment type="subcellular location">
    <subcellularLocation>
        <location evidence="1">Secreted</location>
    </subcellularLocation>
</comment>
<proteinExistence type="predicted"/>
<protein>
    <recommendedName>
        <fullName evidence="5">UPAR/Ly6 domain-containing protein</fullName>
    </recommendedName>
</protein>
<evidence type="ECO:0000256" key="1">
    <source>
        <dbReference type="ARBA" id="ARBA00004613"/>
    </source>
</evidence>
<keyword evidence="4" id="KW-1185">Reference proteome</keyword>
<gene>
    <name evidence="3" type="ORF">GDO81_027190</name>
</gene>
<sequence length="150" mass="15987">MRGCGNQAQCFVSSSLSIPHARIISSSSCCYTDSCTPPRPVLPPITSKKNGLICKGCQSMEARPCDSDLYMECIGNETKCISQVAMSSGTPPTAIRGCATPSVCAVRHEEGTFGHLKFKSDITCTDGGAGLHYSLHLLGATFIFMFKVIN</sequence>
<organism evidence="3 4">
    <name type="scientific">Engystomops pustulosus</name>
    <name type="common">Tungara frog</name>
    <name type="synonym">Physalaemus pustulosus</name>
    <dbReference type="NCBI Taxonomy" id="76066"/>
    <lineage>
        <taxon>Eukaryota</taxon>
        <taxon>Metazoa</taxon>
        <taxon>Chordata</taxon>
        <taxon>Craniata</taxon>
        <taxon>Vertebrata</taxon>
        <taxon>Euteleostomi</taxon>
        <taxon>Amphibia</taxon>
        <taxon>Batrachia</taxon>
        <taxon>Anura</taxon>
        <taxon>Neobatrachia</taxon>
        <taxon>Hyloidea</taxon>
        <taxon>Leptodactylidae</taxon>
        <taxon>Leiuperinae</taxon>
        <taxon>Engystomops</taxon>
    </lineage>
</organism>
<dbReference type="GO" id="GO:0005576">
    <property type="term" value="C:extracellular region"/>
    <property type="evidence" value="ECO:0007669"/>
    <property type="project" value="UniProtKB-SubCell"/>
</dbReference>
<dbReference type="PANTHER" id="PTHR20914">
    <property type="entry name" value="LY6/PLAUR DOMAIN-CONTAINING PROTEIN 8"/>
    <property type="match status" value="1"/>
</dbReference>
<dbReference type="InterPro" id="IPR050918">
    <property type="entry name" value="CNF-like_PLA2_Inhibitor"/>
</dbReference>
<name>A0AAV6Z8H0_ENGPU</name>